<feature type="transmembrane region" description="Helical" evidence="6">
    <location>
        <begin position="147"/>
        <end position="167"/>
    </location>
</feature>
<dbReference type="InterPro" id="IPR052337">
    <property type="entry name" value="SAT4-like"/>
</dbReference>
<proteinExistence type="inferred from homology"/>
<dbReference type="InterPro" id="IPR049326">
    <property type="entry name" value="Rhodopsin_dom_fungi"/>
</dbReference>
<dbReference type="OrthoDB" id="444631at2759"/>
<keyword evidence="4 6" id="KW-0472">Membrane</keyword>
<evidence type="ECO:0000256" key="1">
    <source>
        <dbReference type="ARBA" id="ARBA00004141"/>
    </source>
</evidence>
<gene>
    <name evidence="8" type="ORF">yc1106_02805</name>
</gene>
<keyword evidence="3 6" id="KW-1133">Transmembrane helix</keyword>
<dbReference type="Pfam" id="PF20684">
    <property type="entry name" value="Fung_rhodopsin"/>
    <property type="match status" value="1"/>
</dbReference>
<dbReference type="GO" id="GO:0016020">
    <property type="term" value="C:membrane"/>
    <property type="evidence" value="ECO:0007669"/>
    <property type="project" value="UniProtKB-SubCell"/>
</dbReference>
<dbReference type="Proteomes" id="UP001056012">
    <property type="component" value="Chromosome 2"/>
</dbReference>
<comment type="subcellular location">
    <subcellularLocation>
        <location evidence="1">Membrane</location>
        <topology evidence="1">Multi-pass membrane protein</topology>
    </subcellularLocation>
</comment>
<keyword evidence="2 6" id="KW-0812">Transmembrane</keyword>
<comment type="similarity">
    <text evidence="5">Belongs to the SAT4 family.</text>
</comment>
<evidence type="ECO:0000256" key="5">
    <source>
        <dbReference type="ARBA" id="ARBA00038359"/>
    </source>
</evidence>
<feature type="domain" description="Rhodopsin" evidence="7">
    <location>
        <begin position="10"/>
        <end position="203"/>
    </location>
</feature>
<name>A0A9Q9DRL9_CURCL</name>
<evidence type="ECO:0000256" key="4">
    <source>
        <dbReference type="ARBA" id="ARBA00023136"/>
    </source>
</evidence>
<dbReference type="AlphaFoldDB" id="A0A9Q9DRL9"/>
<evidence type="ECO:0000259" key="7">
    <source>
        <dbReference type="Pfam" id="PF20684"/>
    </source>
</evidence>
<organism evidence="8 9">
    <name type="scientific">Curvularia clavata</name>
    <dbReference type="NCBI Taxonomy" id="95742"/>
    <lineage>
        <taxon>Eukaryota</taxon>
        <taxon>Fungi</taxon>
        <taxon>Dikarya</taxon>
        <taxon>Ascomycota</taxon>
        <taxon>Pezizomycotina</taxon>
        <taxon>Dothideomycetes</taxon>
        <taxon>Pleosporomycetidae</taxon>
        <taxon>Pleosporales</taxon>
        <taxon>Pleosporineae</taxon>
        <taxon>Pleosporaceae</taxon>
        <taxon>Curvularia</taxon>
    </lineage>
</organism>
<evidence type="ECO:0000313" key="8">
    <source>
        <dbReference type="EMBL" id="USP75531.1"/>
    </source>
</evidence>
<protein>
    <recommendedName>
        <fullName evidence="7">Rhodopsin domain-containing protein</fullName>
    </recommendedName>
</protein>
<keyword evidence="9" id="KW-1185">Reference proteome</keyword>
<dbReference type="PANTHER" id="PTHR33048:SF158">
    <property type="entry name" value="MEMBRANE PROTEIN PTH11-LIKE, PUTATIVE-RELATED"/>
    <property type="match status" value="1"/>
</dbReference>
<dbReference type="PANTHER" id="PTHR33048">
    <property type="entry name" value="PTH11-LIKE INTEGRAL MEMBRANE PROTEIN (AFU_ORTHOLOGUE AFUA_5G11245)"/>
    <property type="match status" value="1"/>
</dbReference>
<sequence length="250" mass="28022">MALTRAPGLNIGYGRHLWDIRAVTLTHSRVLRFSQLSTLYIIGICFAKLSVLLMYLRFFEVVDFTRHLIYFGIFLTLFTSAAFIGHGIAQTVVCINVSAVTNKFCQAVSKVVIAQASVNVAMEFYILMIPLQQVYKLNMDSQRKLGLAAVFGIGLVACIASALRLGWSVRNLHEPDILWAAALISEMSIVEMNTAIIAPCLCLCICYYKAQHRRNVPPTIVTDEERTKSFIGRLLFWTTSHGRTLQDTEP</sequence>
<evidence type="ECO:0000256" key="6">
    <source>
        <dbReference type="SAM" id="Phobius"/>
    </source>
</evidence>
<feature type="transmembrane region" description="Helical" evidence="6">
    <location>
        <begin position="187"/>
        <end position="208"/>
    </location>
</feature>
<dbReference type="VEuPathDB" id="FungiDB:yc1106_02805"/>
<dbReference type="EMBL" id="CP089275">
    <property type="protein sequence ID" value="USP75531.1"/>
    <property type="molecule type" value="Genomic_DNA"/>
</dbReference>
<reference evidence="8" key="1">
    <citation type="submission" date="2021-12" db="EMBL/GenBank/DDBJ databases">
        <title>Curvularia clavata genome.</title>
        <authorList>
            <person name="Cao Y."/>
        </authorList>
    </citation>
    <scope>NUCLEOTIDE SEQUENCE</scope>
    <source>
        <strain evidence="8">Yc1106</strain>
    </source>
</reference>
<accession>A0A9Q9DRL9</accession>
<evidence type="ECO:0000313" key="9">
    <source>
        <dbReference type="Proteomes" id="UP001056012"/>
    </source>
</evidence>
<evidence type="ECO:0000256" key="3">
    <source>
        <dbReference type="ARBA" id="ARBA00022989"/>
    </source>
</evidence>
<evidence type="ECO:0000256" key="2">
    <source>
        <dbReference type="ARBA" id="ARBA00022692"/>
    </source>
</evidence>
<feature type="transmembrane region" description="Helical" evidence="6">
    <location>
        <begin position="38"/>
        <end position="56"/>
    </location>
</feature>
<feature type="transmembrane region" description="Helical" evidence="6">
    <location>
        <begin position="68"/>
        <end position="88"/>
    </location>
</feature>